<comment type="caution">
    <text evidence="2">The sequence shown here is derived from an EMBL/GenBank/DDBJ whole genome shotgun (WGS) entry which is preliminary data.</text>
</comment>
<name>A0ABP7D941_9ACTN</name>
<proteinExistence type="predicted"/>
<keyword evidence="3" id="KW-1185">Reference proteome</keyword>
<evidence type="ECO:0008006" key="4">
    <source>
        <dbReference type="Google" id="ProtNLM"/>
    </source>
</evidence>
<accession>A0ABP7D941</accession>
<dbReference type="Proteomes" id="UP001500902">
    <property type="component" value="Unassembled WGS sequence"/>
</dbReference>
<organism evidence="2 3">
    <name type="scientific">Nonomuraea antimicrobica</name>
    <dbReference type="NCBI Taxonomy" id="561173"/>
    <lineage>
        <taxon>Bacteria</taxon>
        <taxon>Bacillati</taxon>
        <taxon>Actinomycetota</taxon>
        <taxon>Actinomycetes</taxon>
        <taxon>Streptosporangiales</taxon>
        <taxon>Streptosporangiaceae</taxon>
        <taxon>Nonomuraea</taxon>
    </lineage>
</organism>
<feature type="region of interest" description="Disordered" evidence="1">
    <location>
        <begin position="1"/>
        <end position="26"/>
    </location>
</feature>
<evidence type="ECO:0000313" key="3">
    <source>
        <dbReference type="Proteomes" id="UP001500902"/>
    </source>
</evidence>
<evidence type="ECO:0000256" key="1">
    <source>
        <dbReference type="SAM" id="MobiDB-lite"/>
    </source>
</evidence>
<gene>
    <name evidence="2" type="ORF">GCM10022224_078780</name>
</gene>
<protein>
    <recommendedName>
        <fullName evidence="4">Excreted virulence factor EspC, type VII ESX diderm</fullName>
    </recommendedName>
</protein>
<sequence>MREHGTGKGGVLREGDAMGSEAASEPWQDGLALVCEQGDRIRADLGASGGLVDRVVASARAGHDVKDPLDALHQAIMATGDVLGVYGHAARHHGPAVAGIHRAADTRPDPGVLRGAGTTGGHQAAGTRAGVG</sequence>
<reference evidence="3" key="1">
    <citation type="journal article" date="2019" name="Int. J. Syst. Evol. Microbiol.">
        <title>The Global Catalogue of Microorganisms (GCM) 10K type strain sequencing project: providing services to taxonomists for standard genome sequencing and annotation.</title>
        <authorList>
            <consortium name="The Broad Institute Genomics Platform"/>
            <consortium name="The Broad Institute Genome Sequencing Center for Infectious Disease"/>
            <person name="Wu L."/>
            <person name="Ma J."/>
        </authorList>
    </citation>
    <scope>NUCLEOTIDE SEQUENCE [LARGE SCALE GENOMIC DNA]</scope>
    <source>
        <strain evidence="3">JCM 16904</strain>
    </source>
</reference>
<dbReference type="EMBL" id="BAAAZP010000163">
    <property type="protein sequence ID" value="GAA3701113.1"/>
    <property type="molecule type" value="Genomic_DNA"/>
</dbReference>
<feature type="compositionally biased region" description="Basic and acidic residues" evidence="1">
    <location>
        <begin position="1"/>
        <end position="16"/>
    </location>
</feature>
<evidence type="ECO:0000313" key="2">
    <source>
        <dbReference type="EMBL" id="GAA3701113.1"/>
    </source>
</evidence>